<protein>
    <recommendedName>
        <fullName evidence="4">ABC transporter permease</fullName>
    </recommendedName>
</protein>
<dbReference type="AlphaFoldDB" id="A0A7G6YAI8"/>
<accession>A0A7G6YAI8</accession>
<sequence>MKIGAILSEALRNVLSGTSRFAVLAAGFGLIVGALGVLDARSIIALQWQTHAYISAGGTIRTVGSPGNIDSATCEQLANVSGIEGAGSLSQGDPVTLLAMPDNPIPLYTASPGFARVLGLPENAHTGLWLSGQVADKTGLNTGARVETSHGRTVVAGVFDYPSDGRDPRLEYAAIASTTPGERADECWAIVWPTSQQRNDLIRTSVVATDASTRVTDGVLNSSAGSGLAPAEAFQQRMTRFASWGAAVAGAALAFFAVVRRRLEYAAALHTGASKPTITAVALLEAVAWQGVGALIAFGAIALASTIEFPADSAAVHVLGVVAAGPALAFVGGVLGTAVGMLTVREKHLFRYFKER</sequence>
<feature type="transmembrane region" description="Helical" evidence="1">
    <location>
        <begin position="21"/>
        <end position="38"/>
    </location>
</feature>
<feature type="transmembrane region" description="Helical" evidence="1">
    <location>
        <begin position="241"/>
        <end position="259"/>
    </location>
</feature>
<evidence type="ECO:0000256" key="1">
    <source>
        <dbReference type="SAM" id="Phobius"/>
    </source>
</evidence>
<organism evidence="2 3">
    <name type="scientific">Leifsonia shinshuensis</name>
    <dbReference type="NCBI Taxonomy" id="150026"/>
    <lineage>
        <taxon>Bacteria</taxon>
        <taxon>Bacillati</taxon>
        <taxon>Actinomycetota</taxon>
        <taxon>Actinomycetes</taxon>
        <taxon>Micrococcales</taxon>
        <taxon>Microbacteriaceae</taxon>
        <taxon>Leifsonia</taxon>
    </lineage>
</organism>
<dbReference type="KEGG" id="lse:F1C12_10435"/>
<keyword evidence="1" id="KW-1133">Transmembrane helix</keyword>
<reference evidence="3" key="1">
    <citation type="submission" date="2019-09" db="EMBL/GenBank/DDBJ databases">
        <title>Antimicrobial potential of Antarctic Bacteria.</title>
        <authorList>
            <person name="Benaud N."/>
            <person name="Edwards R.J."/>
            <person name="Ferrari B.C."/>
        </authorList>
    </citation>
    <scope>NUCLEOTIDE SEQUENCE [LARGE SCALE GENOMIC DNA]</scope>
    <source>
        <strain evidence="3">INR9</strain>
    </source>
</reference>
<feature type="transmembrane region" description="Helical" evidence="1">
    <location>
        <begin position="316"/>
        <end position="344"/>
    </location>
</feature>
<keyword evidence="1" id="KW-0812">Transmembrane</keyword>
<evidence type="ECO:0008006" key="4">
    <source>
        <dbReference type="Google" id="ProtNLM"/>
    </source>
</evidence>
<keyword evidence="1" id="KW-0472">Membrane</keyword>
<dbReference type="RefSeq" id="WP_185278665.1">
    <property type="nucleotide sequence ID" value="NZ_CP043641.1"/>
</dbReference>
<feature type="transmembrane region" description="Helical" evidence="1">
    <location>
        <begin position="280"/>
        <end position="304"/>
    </location>
</feature>
<dbReference type="EMBL" id="CP043641">
    <property type="protein sequence ID" value="QNE35503.1"/>
    <property type="molecule type" value="Genomic_DNA"/>
</dbReference>
<evidence type="ECO:0000313" key="3">
    <source>
        <dbReference type="Proteomes" id="UP000515511"/>
    </source>
</evidence>
<gene>
    <name evidence="2" type="ORF">F1C12_10435</name>
</gene>
<evidence type="ECO:0000313" key="2">
    <source>
        <dbReference type="EMBL" id="QNE35503.1"/>
    </source>
</evidence>
<name>A0A7G6YAI8_9MICO</name>
<dbReference type="Proteomes" id="UP000515511">
    <property type="component" value="Chromosome"/>
</dbReference>
<proteinExistence type="predicted"/>